<feature type="domain" description="VWA7 Ig-like" evidence="8">
    <location>
        <begin position="1519"/>
        <end position="1618"/>
    </location>
</feature>
<feature type="domain" description="Hemicentin/VWA7 galactose-binding" evidence="7">
    <location>
        <begin position="1348"/>
        <end position="1444"/>
    </location>
</feature>
<feature type="domain" description="Hemicentin-1-like von Willebrand factor A" evidence="9">
    <location>
        <begin position="1155"/>
        <end position="1329"/>
    </location>
</feature>
<dbReference type="Pfam" id="PF23619">
    <property type="entry name" value="Ig_VWA7"/>
    <property type="match status" value="2"/>
</dbReference>
<name>A0A2U9B7M5_SCOMX</name>
<dbReference type="InterPro" id="IPR056862">
    <property type="entry name" value="VWA7_N"/>
</dbReference>
<dbReference type="EMBL" id="CP026246">
    <property type="protein sequence ID" value="AWO99835.1"/>
    <property type="molecule type" value="Genomic_DNA"/>
</dbReference>
<dbReference type="InterPro" id="IPR056861">
    <property type="entry name" value="HMCN1-like_VWA"/>
</dbReference>
<feature type="domain" description="VWA7 N-terminal" evidence="10">
    <location>
        <begin position="64"/>
        <end position="287"/>
    </location>
</feature>
<proteinExistence type="predicted"/>
<evidence type="ECO:0000259" key="9">
    <source>
        <dbReference type="Pfam" id="PF25106"/>
    </source>
</evidence>
<dbReference type="STRING" id="52904.ENSSMAP00000032345"/>
<dbReference type="Gene3D" id="3.40.50.410">
    <property type="entry name" value="von Willebrand factor, type A domain"/>
    <property type="match status" value="2"/>
</dbReference>
<feature type="domain" description="Hemicentin-1-like von Willebrand factor A" evidence="9">
    <location>
        <begin position="298"/>
        <end position="472"/>
    </location>
</feature>
<feature type="signal peptide" evidence="6">
    <location>
        <begin position="1"/>
        <end position="18"/>
    </location>
</feature>
<sequence length="1755" mass="186247">MSRLAALCLLLLQTGAHGFDIFDGESLNHQEITERAILNTTLQVCRSVALAEGKDFKFPPQPFTAGSVAGACDASKSAKSFREAIQLIQDNNVGVDKRKFYSATHHFDDEEFAGGREIVTTGLSAVKASTKRDNFEAARKRLGKILHPLQDFYSHSNWVEMGNKLPNSNLIRSNTAIGNIAATDRATCRNCNGDNCRNNILEDILREKILTSGYFNFLPLASKPEGKCSHGGGFDRTSGIEPTGGINKDKLDSEHGHLHTEAANVAIAATNQLLEDVRGAAGDSKFLQLMGIDKGKGLCFVIDTTGSMGDDIATVRTVTFTRYNQQKSGNRGRALRVHSYFGPLTRTTDPDVFKAAINSLSATGGGDYPEMCLSGLRLALTGAPPRSEIFVFTDATAKDLYLKSAVVALIEQTKSVVNFMITGTLPFRRRRESDDGQQQQQPQGLSRMLRADGQVYRDLAEKSGGQAIETTKSQLLEATSILTESSSSSQVILLQAARAAGKADNFTFTVDELVKNLTISITGRSVTFTLISPSGVSQSSANLTGSLITASKLLGNFQNLQLTQQVGQWEMKMASANPYTLKVTGQSPIDFLFDFLEVSDGPLGGFDILENRPRAGVNSSLRVTITGSDSATVTEVTLVESATSRGFNSSVEAQGDGNFLARFDSIPSAEFVVLVKGQNASASTRGPTAGFQRQSSTSILASALTITADDSGSVLQRGVPLIVPFSVVMSGTAGIVTVQATNDQRFDIDFPSSLSLSSGGSANGTVNLTAPVNTESGTDVTLTIEATAPSVGDTNYVVLRLTVLSTATDGANGTGIDSISLRTGDGTMNTSLDAGNNTLVSYNATCCSPDVEILVVDKLAQLCLLLLHTGAHGFGILPGKSLSHLEITESAILNVSVQVCRALAQAEGTDFTFPSQPFTAEGVAVACNAPKSSKTFRQAITSVILQNVRVDLRHALNASFHFDEEMFVQGRKIITEGLQAVKASNKQENFEAAREKLGEILHPLQDFYSHSNWVELGNKVPNSDLIRSDTSVGNVADVSRATCRNCDGDDCRNNILEDVIAGGILTSGYFGIVPLVSTKPQGKCSHGGAVDQTSAIEPKGGINKDSFDASHGHLHTDAANMAIAATSQLLDDVRGAAGDRPFLQMMGISKGSGKALCFVIDTTKSMSDDIEAVRTVTSAIINTKVGTEDEPSFYILVPFSDPGIGPLIKTTDAQLFRDVVNSLSVTGGGDDEELSLSGLQMALSGAPANSEIFLFTDAPAKDKQLSGAVTALIERTQTVVNFMITDSTVTNRRLRRSDRTQARAMAASDAQVYVDLAQASGGLAIEVTKSELPAATSIITESSSSSLVTLLQAARSPGKADNFFFVVDETVTNPRVYITGRSYTFTLISPKGESQQSTDTSGSLITASQSVGNFQTLKLKKEVGQWEMRMVSTNPYTLKVIGQSPIDFLFDFVEASLGPFTGYDALDTRPPAGVNGSLMVTLTGIPSVEFVVRVKGQDGSATARVFQRQSPTNFQASNVTITADSNTVLVPGTPFSVPFSVMTNGIGGNYTIRATNNQRFDTASPTQLFLEPGNSTGGTVNLTAPLNTPSGTDVTLTIEAEAPGGADTNYVVLRISVLNTVTDFTQPECQLLGLESSCPKNCSLSTWALSARVTDGDEGVGVERVSLKQGNGTMNTSLAAGNGNVTLVSYRASCCSPDMELLAVDRVGNVGTCFYTRRESSPAALSSSTRVTQSLSLCLSMVGLVLHVTTGGNIQ</sequence>
<keyword evidence="12" id="KW-1185">Reference proteome</keyword>
<keyword evidence="3 6" id="KW-0732">Signal</keyword>
<dbReference type="Pfam" id="PF23560">
    <property type="entry name" value="GBD_Hemicentin"/>
    <property type="match status" value="2"/>
</dbReference>
<evidence type="ECO:0000256" key="3">
    <source>
        <dbReference type="ARBA" id="ARBA00022729"/>
    </source>
</evidence>
<feature type="chain" id="PRO_5015981860" evidence="6">
    <location>
        <begin position="19"/>
        <end position="1755"/>
    </location>
</feature>
<feature type="domain" description="Hemicentin/VWA7 galactose-binding" evidence="7">
    <location>
        <begin position="491"/>
        <end position="587"/>
    </location>
</feature>
<evidence type="ECO:0000259" key="8">
    <source>
        <dbReference type="Pfam" id="PF23619"/>
    </source>
</evidence>
<feature type="region of interest" description="Disordered" evidence="5">
    <location>
        <begin position="428"/>
        <end position="447"/>
    </location>
</feature>
<evidence type="ECO:0000259" key="10">
    <source>
        <dbReference type="Pfam" id="PF25107"/>
    </source>
</evidence>
<keyword evidence="4" id="KW-0325">Glycoprotein</keyword>
<reference evidence="11 12" key="1">
    <citation type="submission" date="2017-12" db="EMBL/GenBank/DDBJ databases">
        <title>Integrating genomic resources of turbot (Scophthalmus maximus) in depth evaluation of genetic and physical mapping variation across individuals.</title>
        <authorList>
            <person name="Martinez P."/>
        </authorList>
    </citation>
    <scope>NUCLEOTIDE SEQUENCE [LARGE SCALE GENOMIC DNA]</scope>
</reference>
<feature type="domain" description="VWA7 Ig-like" evidence="8">
    <location>
        <begin position="712"/>
        <end position="804"/>
    </location>
</feature>
<keyword evidence="2" id="KW-0964">Secreted</keyword>
<dbReference type="GO" id="GO:0005576">
    <property type="term" value="C:extracellular region"/>
    <property type="evidence" value="ECO:0007669"/>
    <property type="project" value="UniProtKB-SubCell"/>
</dbReference>
<dbReference type="InterPro" id="IPR052577">
    <property type="entry name" value="VWA7"/>
</dbReference>
<evidence type="ECO:0000313" key="11">
    <source>
        <dbReference type="EMBL" id="AWO99835.1"/>
    </source>
</evidence>
<dbReference type="Pfam" id="PF25106">
    <property type="entry name" value="VWA_4"/>
    <property type="match status" value="2"/>
</dbReference>
<evidence type="ECO:0000313" key="12">
    <source>
        <dbReference type="Proteomes" id="UP000246464"/>
    </source>
</evidence>
<accession>A0A2U9B7M5</accession>
<dbReference type="Proteomes" id="UP000246464">
    <property type="component" value="Chromosome 4"/>
</dbReference>
<evidence type="ECO:0000259" key="7">
    <source>
        <dbReference type="Pfam" id="PF23560"/>
    </source>
</evidence>
<evidence type="ECO:0000256" key="6">
    <source>
        <dbReference type="SAM" id="SignalP"/>
    </source>
</evidence>
<comment type="subcellular location">
    <subcellularLocation>
        <location evidence="1">Secreted</location>
    </subcellularLocation>
</comment>
<dbReference type="PANTHER" id="PTHR14905:SF18">
    <property type="entry name" value="VON WILLEBRAND FACTOR A DOMAIN-CONTAINING 10, TANDEM DUPLICATE 1-RELATED"/>
    <property type="match status" value="1"/>
</dbReference>
<evidence type="ECO:0000256" key="2">
    <source>
        <dbReference type="ARBA" id="ARBA00022525"/>
    </source>
</evidence>
<organism evidence="11 12">
    <name type="scientific">Scophthalmus maximus</name>
    <name type="common">Turbot</name>
    <name type="synonym">Psetta maxima</name>
    <dbReference type="NCBI Taxonomy" id="52904"/>
    <lineage>
        <taxon>Eukaryota</taxon>
        <taxon>Metazoa</taxon>
        <taxon>Chordata</taxon>
        <taxon>Craniata</taxon>
        <taxon>Vertebrata</taxon>
        <taxon>Euteleostomi</taxon>
        <taxon>Actinopterygii</taxon>
        <taxon>Neopterygii</taxon>
        <taxon>Teleostei</taxon>
        <taxon>Neoteleostei</taxon>
        <taxon>Acanthomorphata</taxon>
        <taxon>Carangaria</taxon>
        <taxon>Pleuronectiformes</taxon>
        <taxon>Pleuronectoidei</taxon>
        <taxon>Scophthalmidae</taxon>
        <taxon>Scophthalmus</taxon>
    </lineage>
</organism>
<dbReference type="InterPro" id="IPR057615">
    <property type="entry name" value="Ig_VWA7"/>
</dbReference>
<evidence type="ECO:0000256" key="5">
    <source>
        <dbReference type="SAM" id="MobiDB-lite"/>
    </source>
</evidence>
<dbReference type="InterPro" id="IPR036465">
    <property type="entry name" value="vWFA_dom_sf"/>
</dbReference>
<evidence type="ECO:0000256" key="1">
    <source>
        <dbReference type="ARBA" id="ARBA00004613"/>
    </source>
</evidence>
<dbReference type="PANTHER" id="PTHR14905">
    <property type="entry name" value="NG37"/>
    <property type="match status" value="1"/>
</dbReference>
<feature type="domain" description="VWA7 N-terminal" evidence="10">
    <location>
        <begin position="919"/>
        <end position="1143"/>
    </location>
</feature>
<gene>
    <name evidence="11" type="ORF">SMAX5B_022165</name>
</gene>
<dbReference type="InterPro" id="IPR056475">
    <property type="entry name" value="GBD_Hemicentin/VWA7"/>
</dbReference>
<dbReference type="Pfam" id="PF25107">
    <property type="entry name" value="VWA7_N"/>
    <property type="match status" value="2"/>
</dbReference>
<protein>
    <submittedName>
        <fullName evidence="11">Putative von Willebrand factor A domain-containing protein 7-like</fullName>
    </submittedName>
</protein>
<dbReference type="SUPFAM" id="SSF53300">
    <property type="entry name" value="vWA-like"/>
    <property type="match status" value="2"/>
</dbReference>
<evidence type="ECO:0000256" key="4">
    <source>
        <dbReference type="ARBA" id="ARBA00023180"/>
    </source>
</evidence>